<evidence type="ECO:0000256" key="8">
    <source>
        <dbReference type="RuleBase" id="RU003699"/>
    </source>
</evidence>
<dbReference type="InterPro" id="IPR036986">
    <property type="entry name" value="S4_RNA-bd_sf"/>
</dbReference>
<dbReference type="CDD" id="cd00165">
    <property type="entry name" value="S4"/>
    <property type="match status" value="1"/>
</dbReference>
<evidence type="ECO:0000256" key="4">
    <source>
        <dbReference type="ARBA" id="ARBA00022980"/>
    </source>
</evidence>
<dbReference type="PROSITE" id="PS00632">
    <property type="entry name" value="RIBOSOMAL_S4"/>
    <property type="match status" value="1"/>
</dbReference>
<evidence type="ECO:0000256" key="3">
    <source>
        <dbReference type="ARBA" id="ARBA00022884"/>
    </source>
</evidence>
<dbReference type="Gene3D" id="1.10.1050.10">
    <property type="entry name" value="Ribosomal Protein S4 Delta 41, Chain A, domain 1"/>
    <property type="match status" value="1"/>
</dbReference>
<dbReference type="InterPro" id="IPR005709">
    <property type="entry name" value="Ribosomal_uS4_bac-type"/>
</dbReference>
<comment type="subunit">
    <text evidence="7">Part of the 30S ribosomal subunit. Contacts protein S5. The interaction surface between S4 and S5 is involved in control of translational fidelity.</text>
</comment>
<gene>
    <name evidence="7" type="primary">rpsD</name>
    <name evidence="11" type="ORF">A3I41_02615</name>
</gene>
<evidence type="ECO:0000256" key="7">
    <source>
        <dbReference type="HAMAP-Rule" id="MF_01306"/>
    </source>
</evidence>
<dbReference type="GO" id="GO:0003735">
    <property type="term" value="F:structural constituent of ribosome"/>
    <property type="evidence" value="ECO:0007669"/>
    <property type="project" value="InterPro"/>
</dbReference>
<dbReference type="InterPro" id="IPR022801">
    <property type="entry name" value="Ribosomal_uS4"/>
</dbReference>
<dbReference type="GO" id="GO:0019843">
    <property type="term" value="F:rRNA binding"/>
    <property type="evidence" value="ECO:0007669"/>
    <property type="project" value="UniProtKB-UniRule"/>
</dbReference>
<dbReference type="InterPro" id="IPR018079">
    <property type="entry name" value="Ribosomal_uS4_CS"/>
</dbReference>
<dbReference type="PROSITE" id="PS50889">
    <property type="entry name" value="S4"/>
    <property type="match status" value="1"/>
</dbReference>
<dbReference type="Proteomes" id="UP000176593">
    <property type="component" value="Unassembled WGS sequence"/>
</dbReference>
<evidence type="ECO:0000256" key="1">
    <source>
        <dbReference type="ARBA" id="ARBA00007465"/>
    </source>
</evidence>
<evidence type="ECO:0000256" key="5">
    <source>
        <dbReference type="ARBA" id="ARBA00023274"/>
    </source>
</evidence>
<organism evidence="11 12">
    <name type="scientific">Candidatus Uhrbacteria bacterium RIFCSPLOWO2_02_FULL_48_18</name>
    <dbReference type="NCBI Taxonomy" id="1802408"/>
    <lineage>
        <taxon>Bacteria</taxon>
        <taxon>Candidatus Uhriibacteriota</taxon>
    </lineage>
</organism>
<evidence type="ECO:0000313" key="12">
    <source>
        <dbReference type="Proteomes" id="UP000176593"/>
    </source>
</evidence>
<dbReference type="InterPro" id="IPR002942">
    <property type="entry name" value="S4_RNA-bd"/>
</dbReference>
<dbReference type="Pfam" id="PF01479">
    <property type="entry name" value="S4"/>
    <property type="match status" value="1"/>
</dbReference>
<dbReference type="NCBIfam" id="TIGR01017">
    <property type="entry name" value="rpsD_bact"/>
    <property type="match status" value="1"/>
</dbReference>
<protein>
    <recommendedName>
        <fullName evidence="6 7">Small ribosomal subunit protein uS4</fullName>
    </recommendedName>
</protein>
<keyword evidence="3 7" id="KW-0694">RNA-binding</keyword>
<evidence type="ECO:0000259" key="9">
    <source>
        <dbReference type="SMART" id="SM00363"/>
    </source>
</evidence>
<evidence type="ECO:0000259" key="10">
    <source>
        <dbReference type="SMART" id="SM01390"/>
    </source>
</evidence>
<dbReference type="AlphaFoldDB" id="A0A1F7VCX6"/>
<keyword evidence="5 7" id="KW-0687">Ribonucleoprotein</keyword>
<feature type="domain" description="RNA-binding S4" evidence="9">
    <location>
        <begin position="93"/>
        <end position="156"/>
    </location>
</feature>
<accession>A0A1F7VCX6</accession>
<keyword evidence="2 7" id="KW-0699">rRNA-binding</keyword>
<dbReference type="Pfam" id="PF00163">
    <property type="entry name" value="Ribosomal_S4"/>
    <property type="match status" value="1"/>
</dbReference>
<dbReference type="FunFam" id="3.10.290.10:FF:000001">
    <property type="entry name" value="30S ribosomal protein S4"/>
    <property type="match status" value="1"/>
</dbReference>
<evidence type="ECO:0000313" key="11">
    <source>
        <dbReference type="EMBL" id="OGL87978.1"/>
    </source>
</evidence>
<dbReference type="GO" id="GO:0006412">
    <property type="term" value="P:translation"/>
    <property type="evidence" value="ECO:0007669"/>
    <property type="project" value="UniProtKB-UniRule"/>
</dbReference>
<comment type="similarity">
    <text evidence="1 7 8">Belongs to the universal ribosomal protein uS4 family.</text>
</comment>
<dbReference type="HAMAP" id="MF_01306_B">
    <property type="entry name" value="Ribosomal_uS4_B"/>
    <property type="match status" value="1"/>
</dbReference>
<dbReference type="SMART" id="SM01390">
    <property type="entry name" value="Ribosomal_S4"/>
    <property type="match status" value="1"/>
</dbReference>
<evidence type="ECO:0000256" key="6">
    <source>
        <dbReference type="ARBA" id="ARBA00035254"/>
    </source>
</evidence>
<evidence type="ECO:0000256" key="2">
    <source>
        <dbReference type="ARBA" id="ARBA00022730"/>
    </source>
</evidence>
<dbReference type="NCBIfam" id="NF003717">
    <property type="entry name" value="PRK05327.1"/>
    <property type="match status" value="1"/>
</dbReference>
<reference evidence="11 12" key="1">
    <citation type="journal article" date="2016" name="Nat. Commun.">
        <title>Thousands of microbial genomes shed light on interconnected biogeochemical processes in an aquifer system.</title>
        <authorList>
            <person name="Anantharaman K."/>
            <person name="Brown C.T."/>
            <person name="Hug L.A."/>
            <person name="Sharon I."/>
            <person name="Castelle C.J."/>
            <person name="Probst A.J."/>
            <person name="Thomas B.C."/>
            <person name="Singh A."/>
            <person name="Wilkins M.J."/>
            <person name="Karaoz U."/>
            <person name="Brodie E.L."/>
            <person name="Williams K.H."/>
            <person name="Hubbard S.S."/>
            <person name="Banfield J.F."/>
        </authorList>
    </citation>
    <scope>NUCLEOTIDE SEQUENCE [LARGE SCALE GENOMIC DNA]</scope>
</reference>
<feature type="domain" description="Small ribosomal subunit protein uS4 N-terminal" evidence="10">
    <location>
        <begin position="3"/>
        <end position="92"/>
    </location>
</feature>
<sequence length="203" mass="23145">MAKNNTPIVKLSRRLGIVLGKEKYVRRRQYPPGVHGPKQGNHRRISGYGEQLLEKQKAKAVYGLLEKQFRKCFEKASQHKGNTSEFMIQLLEQRLDNVIYRLGFAKTRKQARQIVGHGFVLVNGQLVDIPSYQVKIGDEITVKENKKAKGIVKAIAEIKKENQVPKWLNADAAALKGKVTGEPTMDDVEKMFDPRLIVEFYSR</sequence>
<dbReference type="GO" id="GO:0042274">
    <property type="term" value="P:ribosomal small subunit biogenesis"/>
    <property type="evidence" value="ECO:0007669"/>
    <property type="project" value="TreeGrafter"/>
</dbReference>
<proteinExistence type="inferred from homology"/>
<name>A0A1F7VCX6_9BACT</name>
<comment type="function">
    <text evidence="7">With S5 and S12 plays an important role in translational accuracy.</text>
</comment>
<comment type="function">
    <text evidence="7">One of the primary rRNA binding proteins, it binds directly to 16S rRNA where it nucleates assembly of the body of the 30S subunit.</text>
</comment>
<dbReference type="PANTHER" id="PTHR11831">
    <property type="entry name" value="30S 40S RIBOSOMAL PROTEIN"/>
    <property type="match status" value="1"/>
</dbReference>
<keyword evidence="4 7" id="KW-0689">Ribosomal protein</keyword>
<dbReference type="EMBL" id="MGEQ01000002">
    <property type="protein sequence ID" value="OGL87978.1"/>
    <property type="molecule type" value="Genomic_DNA"/>
</dbReference>
<dbReference type="SMART" id="SM00363">
    <property type="entry name" value="S4"/>
    <property type="match status" value="1"/>
</dbReference>
<dbReference type="PANTHER" id="PTHR11831:SF4">
    <property type="entry name" value="SMALL RIBOSOMAL SUBUNIT PROTEIN US4M"/>
    <property type="match status" value="1"/>
</dbReference>
<comment type="caution">
    <text evidence="11">The sequence shown here is derived from an EMBL/GenBank/DDBJ whole genome shotgun (WGS) entry which is preliminary data.</text>
</comment>
<dbReference type="Gene3D" id="3.10.290.10">
    <property type="entry name" value="RNA-binding S4 domain"/>
    <property type="match status" value="1"/>
</dbReference>
<dbReference type="InterPro" id="IPR001912">
    <property type="entry name" value="Ribosomal_uS4_N"/>
</dbReference>
<dbReference type="SUPFAM" id="SSF55174">
    <property type="entry name" value="Alpha-L RNA-binding motif"/>
    <property type="match status" value="1"/>
</dbReference>
<dbReference type="GO" id="GO:0015935">
    <property type="term" value="C:small ribosomal subunit"/>
    <property type="evidence" value="ECO:0007669"/>
    <property type="project" value="InterPro"/>
</dbReference>